<organism evidence="6 7">
    <name type="scientific">Solanum tuberosum</name>
    <name type="common">Potato</name>
    <dbReference type="NCBI Taxonomy" id="4113"/>
    <lineage>
        <taxon>Eukaryota</taxon>
        <taxon>Viridiplantae</taxon>
        <taxon>Streptophyta</taxon>
        <taxon>Embryophyta</taxon>
        <taxon>Tracheophyta</taxon>
        <taxon>Spermatophyta</taxon>
        <taxon>Magnoliopsida</taxon>
        <taxon>eudicotyledons</taxon>
        <taxon>Gunneridae</taxon>
        <taxon>Pentapetalae</taxon>
        <taxon>asterids</taxon>
        <taxon>lamiids</taxon>
        <taxon>Solanales</taxon>
        <taxon>Solanaceae</taxon>
        <taxon>Solanoideae</taxon>
        <taxon>Solaneae</taxon>
        <taxon>Solanum</taxon>
    </lineage>
</organism>
<keyword evidence="7" id="KW-1185">Reference proteome</keyword>
<gene>
    <name evidence="6" type="ORF">KY290_003799</name>
</gene>
<reference evidence="6 7" key="1">
    <citation type="journal article" date="2021" name="bioRxiv">
        <title>Chromosome-scale and haplotype-resolved genome assembly of a tetraploid potato cultivar.</title>
        <authorList>
            <person name="Sun H."/>
            <person name="Jiao W.-B."/>
            <person name="Krause K."/>
            <person name="Campoy J.A."/>
            <person name="Goel M."/>
            <person name="Folz-Donahue K."/>
            <person name="Kukat C."/>
            <person name="Huettel B."/>
            <person name="Schneeberger K."/>
        </authorList>
    </citation>
    <scope>NUCLEOTIDE SEQUENCE [LARGE SCALE GENOMIC DNA]</scope>
    <source>
        <strain evidence="6">SolTubOtavaFocal</strain>
        <tissue evidence="6">Leaves</tissue>
    </source>
</reference>
<accession>A0ABQ7WVC3</accession>
<proteinExistence type="inferred from homology"/>
<sequence>MKHITYQYDLVLSNVGLGYQNMIPLSQQDELMATHDDETAIHFRGTQADQESLGRISIAEQKGQLLGMCSTILNRDGESKKIMAHGMFKYFDPLMGDAPEEPAKSGIISGAVVNKIEAVEKFTVYVLVPMWPEGLPERRGDYEPAETPEPNSNYHKTQEARLDDEDIIIGHGVKGLCDIGIQPLPKQYIQPLEERIATSIVITDDSIPLIDASNWDDPKVADQICKAAQNWAGKTLSWRDYLSLVHISDDEAISFWPTSCREEALEYLKGCDTVIRKILKLLMGGLNVKEIDEETEELLMGLKRINFNYYPKCPNRELSIGVGCHSDISTITVLLQDDIGGLYVKKRETNVWIHIPPVNGALVINIGDALQIMSNDKYKSVEHCVIANGSKNRVSVPIFLHPKATSVIGPLKEVLQNGEKPIYKQILYADYTNIFFSKGNDGKDTVKFAKI</sequence>
<comment type="caution">
    <text evidence="6">The sequence shown here is derived from an EMBL/GenBank/DDBJ whole genome shotgun (WGS) entry which is preliminary data.</text>
</comment>
<dbReference type="InterPro" id="IPR027443">
    <property type="entry name" value="IPNS-like_sf"/>
</dbReference>
<dbReference type="Gene3D" id="2.60.120.330">
    <property type="entry name" value="B-lactam Antibiotic, Isopenicillin N Synthase, Chain"/>
    <property type="match status" value="2"/>
</dbReference>
<dbReference type="PROSITE" id="PS51471">
    <property type="entry name" value="FE2OG_OXY"/>
    <property type="match status" value="1"/>
</dbReference>
<dbReference type="SUPFAM" id="SSF51197">
    <property type="entry name" value="Clavaminate synthase-like"/>
    <property type="match status" value="1"/>
</dbReference>
<dbReference type="InterPro" id="IPR050295">
    <property type="entry name" value="Plant_2OG-oxidoreductases"/>
</dbReference>
<evidence type="ECO:0000256" key="2">
    <source>
        <dbReference type="ARBA" id="ARBA00023002"/>
    </source>
</evidence>
<keyword evidence="1 4" id="KW-0479">Metal-binding</keyword>
<dbReference type="Pfam" id="PF03171">
    <property type="entry name" value="2OG-FeII_Oxy"/>
    <property type="match status" value="1"/>
</dbReference>
<name>A0ABQ7WVC3_SOLTU</name>
<evidence type="ECO:0000313" key="6">
    <source>
        <dbReference type="EMBL" id="KAH0784201.1"/>
    </source>
</evidence>
<evidence type="ECO:0000256" key="1">
    <source>
        <dbReference type="ARBA" id="ARBA00022723"/>
    </source>
</evidence>
<comment type="similarity">
    <text evidence="4">Belongs to the iron/ascorbate-dependent oxidoreductase family.</text>
</comment>
<dbReference type="PRINTS" id="PR00682">
    <property type="entry name" value="IPNSYNTHASE"/>
</dbReference>
<dbReference type="PANTHER" id="PTHR47991">
    <property type="entry name" value="OXOGLUTARATE/IRON-DEPENDENT DIOXYGENASE"/>
    <property type="match status" value="1"/>
</dbReference>
<evidence type="ECO:0000256" key="3">
    <source>
        <dbReference type="ARBA" id="ARBA00023004"/>
    </source>
</evidence>
<feature type="domain" description="Fe2OG dioxygenase" evidence="5">
    <location>
        <begin position="294"/>
        <end position="402"/>
    </location>
</feature>
<protein>
    <recommendedName>
        <fullName evidence="5">Fe2OG dioxygenase domain-containing protein</fullName>
    </recommendedName>
</protein>
<keyword evidence="3 4" id="KW-0408">Iron</keyword>
<evidence type="ECO:0000259" key="5">
    <source>
        <dbReference type="PROSITE" id="PS51471"/>
    </source>
</evidence>
<dbReference type="EMBL" id="JAIVGD010000001">
    <property type="protein sequence ID" value="KAH0784201.1"/>
    <property type="molecule type" value="Genomic_DNA"/>
</dbReference>
<dbReference type="InterPro" id="IPR044861">
    <property type="entry name" value="IPNS-like_FE2OG_OXY"/>
</dbReference>
<dbReference type="Proteomes" id="UP000826656">
    <property type="component" value="Unassembled WGS sequence"/>
</dbReference>
<evidence type="ECO:0000256" key="4">
    <source>
        <dbReference type="RuleBase" id="RU003682"/>
    </source>
</evidence>
<keyword evidence="2 4" id="KW-0560">Oxidoreductase</keyword>
<dbReference type="InterPro" id="IPR005123">
    <property type="entry name" value="Oxoglu/Fe-dep_dioxygenase_dom"/>
</dbReference>
<evidence type="ECO:0000313" key="7">
    <source>
        <dbReference type="Proteomes" id="UP000826656"/>
    </source>
</evidence>